<accession>A0A399EHI1</accession>
<protein>
    <submittedName>
        <fullName evidence="1">Uncharacterized protein</fullName>
    </submittedName>
</protein>
<evidence type="ECO:0000313" key="1">
    <source>
        <dbReference type="EMBL" id="RIH82650.1"/>
    </source>
</evidence>
<name>A0A399EHI1_9DEIN</name>
<keyword evidence="2" id="KW-1185">Reference proteome</keyword>
<dbReference type="InterPro" id="IPR012337">
    <property type="entry name" value="RNaseH-like_sf"/>
</dbReference>
<comment type="caution">
    <text evidence="1">The sequence shown here is derived from an EMBL/GenBank/DDBJ whole genome shotgun (WGS) entry which is preliminary data.</text>
</comment>
<proteinExistence type="predicted"/>
<dbReference type="AlphaFoldDB" id="A0A399EHI1"/>
<dbReference type="Proteomes" id="UP000265341">
    <property type="component" value="Unassembled WGS sequence"/>
</dbReference>
<reference evidence="1 2" key="1">
    <citation type="submission" date="2018-08" db="EMBL/GenBank/DDBJ databases">
        <title>Meiothermus roseus NBRC 110900 genome sequencing project.</title>
        <authorList>
            <person name="Da Costa M.S."/>
            <person name="Albuquerque L."/>
            <person name="Raposo P."/>
            <person name="Froufe H.J.C."/>
            <person name="Barroso C.S."/>
            <person name="Egas C."/>
        </authorList>
    </citation>
    <scope>NUCLEOTIDE SEQUENCE [LARGE SCALE GENOMIC DNA]</scope>
    <source>
        <strain evidence="1 2">NBRC 110900</strain>
    </source>
</reference>
<dbReference type="EMBL" id="QWLA01000098">
    <property type="protein sequence ID" value="RIH82650.1"/>
    <property type="molecule type" value="Genomic_DNA"/>
</dbReference>
<gene>
    <name evidence="1" type="ORF">Mrose_03323</name>
</gene>
<dbReference type="SUPFAM" id="SSF53098">
    <property type="entry name" value="Ribonuclease H-like"/>
    <property type="match status" value="1"/>
</dbReference>
<organism evidence="1 2">
    <name type="scientific">Calidithermus roseus</name>
    <dbReference type="NCBI Taxonomy" id="1644118"/>
    <lineage>
        <taxon>Bacteria</taxon>
        <taxon>Thermotogati</taxon>
        <taxon>Deinococcota</taxon>
        <taxon>Deinococci</taxon>
        <taxon>Thermales</taxon>
        <taxon>Thermaceae</taxon>
        <taxon>Calidithermus</taxon>
    </lineage>
</organism>
<sequence length="177" mass="19424">MRRLEVALVNRLAEAGEEGLTVLDGQLFPGEAPFRRPGQVLGYTKTQAASYLDPSRQALLGRLEPGERTPVFFLRGLARCRPLDVFSWYLRLPLRPARPYHPSAALLRVETPAADAVQAVALADLSVSVFCALASSPARDPRAPQNLIPVGGLELWLGRYLGQPEVVRRQIARALFG</sequence>
<evidence type="ECO:0000313" key="2">
    <source>
        <dbReference type="Proteomes" id="UP000265341"/>
    </source>
</evidence>